<dbReference type="EMBL" id="CP027805">
    <property type="protein sequence ID" value="AWD62682.1"/>
    <property type="molecule type" value="Genomic_DNA"/>
</dbReference>
<evidence type="ECO:0000313" key="1">
    <source>
        <dbReference type="EMBL" id="AWD62682.1"/>
    </source>
</evidence>
<gene>
    <name evidence="1" type="ORF">LWHH1689_1378</name>
</gene>
<name>A0A2S1ERS5_LIMRT</name>
<dbReference type="Proteomes" id="UP000244369">
    <property type="component" value="Chromosome"/>
</dbReference>
<reference evidence="1 2" key="1">
    <citation type="submission" date="2018-03" db="EMBL/GenBank/DDBJ databases">
        <title>Complete Genome Sequence of the Chinese traditional Highland Barley wine Isolate Lactobacillus reuteri WHH1689.</title>
        <authorList>
            <person name="Chen S."/>
            <person name="Chen L."/>
            <person name="Chen L."/>
            <person name="Li Y."/>
        </authorList>
    </citation>
    <scope>NUCLEOTIDE SEQUENCE [LARGE SCALE GENOMIC DNA]</scope>
    <source>
        <strain evidence="1 2">WHH1689</strain>
    </source>
</reference>
<organism evidence="1 2">
    <name type="scientific">Limosilactobacillus reuteri</name>
    <name type="common">Lactobacillus reuteri</name>
    <dbReference type="NCBI Taxonomy" id="1598"/>
    <lineage>
        <taxon>Bacteria</taxon>
        <taxon>Bacillati</taxon>
        <taxon>Bacillota</taxon>
        <taxon>Bacilli</taxon>
        <taxon>Lactobacillales</taxon>
        <taxon>Lactobacillaceae</taxon>
        <taxon>Limosilactobacillus</taxon>
    </lineage>
</organism>
<evidence type="ECO:0000313" key="2">
    <source>
        <dbReference type="Proteomes" id="UP000244369"/>
    </source>
</evidence>
<sequence>MFQAIKVLSRSLKTARTPCSFNWAGETEYIVLTIHVGLNISNKVAPHKI</sequence>
<accession>A0A2S1ERS5</accession>
<proteinExistence type="predicted"/>
<dbReference type="AlphaFoldDB" id="A0A2S1ERS5"/>
<protein>
    <submittedName>
        <fullName evidence="1">Uncharacterized protein</fullName>
    </submittedName>
</protein>